<dbReference type="CDD" id="cd02523">
    <property type="entry name" value="PC_cytidylyltransferase"/>
    <property type="match status" value="1"/>
</dbReference>
<dbReference type="Gene3D" id="3.90.550.10">
    <property type="entry name" value="Spore Coat Polysaccharide Biosynthesis Protein SpsA, Chain A"/>
    <property type="match status" value="1"/>
</dbReference>
<dbReference type="InterPro" id="IPR050065">
    <property type="entry name" value="GlmU-like"/>
</dbReference>
<protein>
    <submittedName>
        <fullName evidence="5">UDP-N-acetylglucosamine diphosphorylase/glucosamine-1-phosphate N-acetyltransferase</fullName>
    </submittedName>
</protein>
<evidence type="ECO:0000313" key="6">
    <source>
        <dbReference type="Proteomes" id="UP000049222"/>
    </source>
</evidence>
<evidence type="ECO:0000256" key="2">
    <source>
        <dbReference type="ARBA" id="ARBA00022695"/>
    </source>
</evidence>
<dbReference type="Proteomes" id="UP000049222">
    <property type="component" value="Unassembled WGS sequence"/>
</dbReference>
<organism evidence="5 6">
    <name type="scientific">Jannaschia donghaensis</name>
    <dbReference type="NCBI Taxonomy" id="420998"/>
    <lineage>
        <taxon>Bacteria</taxon>
        <taxon>Pseudomonadati</taxon>
        <taxon>Pseudomonadota</taxon>
        <taxon>Alphaproteobacteria</taxon>
        <taxon>Rhodobacterales</taxon>
        <taxon>Roseobacteraceae</taxon>
        <taxon>Jannaschia</taxon>
    </lineage>
</organism>
<name>A0A0M6YGH4_9RHOB</name>
<dbReference type="InterPro" id="IPR029044">
    <property type="entry name" value="Nucleotide-diphossugar_trans"/>
</dbReference>
<sequence length="246" mass="27230">MKTLILAAGRGSRMRHLTEDRPKGLTPLDGIPLIERQRTALMQAGATEIGIVTGYLAEQLVSYGDATFHNPRWAETQMVSSLATAEAWLSAEPVIVSYSDIFYSAATVSALADATADLAITFDTEWRSQWEGRFDDPLLDAETFRLRDEGGTMFLTEIGRVPRAIDEIEGQYMGLLRFTPAGWRQIADARATLDHKTRDAQSMTELLDFMIARGARVQAIPTSDAWGEIDSVEDLAFFEGSHRPDA</sequence>
<dbReference type="GO" id="GO:0016779">
    <property type="term" value="F:nucleotidyltransferase activity"/>
    <property type="evidence" value="ECO:0007669"/>
    <property type="project" value="UniProtKB-KW"/>
</dbReference>
<evidence type="ECO:0000256" key="3">
    <source>
        <dbReference type="ARBA" id="ARBA00022842"/>
    </source>
</evidence>
<dbReference type="Pfam" id="PF12804">
    <property type="entry name" value="NTP_transf_3"/>
    <property type="match status" value="1"/>
</dbReference>
<proteinExistence type="predicted"/>
<dbReference type="STRING" id="420998.JDO7802_00887"/>
<accession>A0A0M6YGH4</accession>
<evidence type="ECO:0000313" key="5">
    <source>
        <dbReference type="EMBL" id="CTQ48879.1"/>
    </source>
</evidence>
<gene>
    <name evidence="5" type="ORF">JDO7802_00887</name>
</gene>
<dbReference type="PANTHER" id="PTHR43584">
    <property type="entry name" value="NUCLEOTIDYL TRANSFERASE"/>
    <property type="match status" value="1"/>
</dbReference>
<feature type="domain" description="MobA-like NTP transferase" evidence="4">
    <location>
        <begin position="4"/>
        <end position="117"/>
    </location>
</feature>
<evidence type="ECO:0000256" key="1">
    <source>
        <dbReference type="ARBA" id="ARBA00022679"/>
    </source>
</evidence>
<dbReference type="PANTHER" id="PTHR43584:SF8">
    <property type="entry name" value="N-ACETYLMURAMATE ALPHA-1-PHOSPHATE URIDYLYLTRANSFERASE"/>
    <property type="match status" value="1"/>
</dbReference>
<dbReference type="OrthoDB" id="9814110at2"/>
<keyword evidence="3" id="KW-0460">Magnesium</keyword>
<dbReference type="EMBL" id="CXSU01000006">
    <property type="protein sequence ID" value="CTQ48879.1"/>
    <property type="molecule type" value="Genomic_DNA"/>
</dbReference>
<keyword evidence="6" id="KW-1185">Reference proteome</keyword>
<keyword evidence="2" id="KW-0548">Nucleotidyltransferase</keyword>
<dbReference type="SUPFAM" id="SSF53448">
    <property type="entry name" value="Nucleotide-diphospho-sugar transferases"/>
    <property type="match status" value="1"/>
</dbReference>
<reference evidence="5 6" key="1">
    <citation type="submission" date="2015-07" db="EMBL/GenBank/DDBJ databases">
        <authorList>
            <person name="Noorani M."/>
        </authorList>
    </citation>
    <scope>NUCLEOTIDE SEQUENCE [LARGE SCALE GENOMIC DNA]</scope>
    <source>
        <strain evidence="5 6">CECT 7802</strain>
    </source>
</reference>
<dbReference type="AlphaFoldDB" id="A0A0M6YGH4"/>
<keyword evidence="1 5" id="KW-0808">Transferase</keyword>
<dbReference type="InterPro" id="IPR025877">
    <property type="entry name" value="MobA-like_NTP_Trfase"/>
</dbReference>
<dbReference type="RefSeq" id="WP_055083057.1">
    <property type="nucleotide sequence ID" value="NZ_CXSU01000006.1"/>
</dbReference>
<evidence type="ECO:0000259" key="4">
    <source>
        <dbReference type="Pfam" id="PF12804"/>
    </source>
</evidence>